<organism evidence="1 2">
    <name type="scientific">Flavobacterium fluvii</name>
    <dbReference type="NCBI Taxonomy" id="468056"/>
    <lineage>
        <taxon>Bacteria</taxon>
        <taxon>Pseudomonadati</taxon>
        <taxon>Bacteroidota</taxon>
        <taxon>Flavobacteriia</taxon>
        <taxon>Flavobacteriales</taxon>
        <taxon>Flavobacteriaceae</taxon>
        <taxon>Flavobacterium</taxon>
    </lineage>
</organism>
<protein>
    <submittedName>
        <fullName evidence="1">Uncharacterized protein</fullName>
    </submittedName>
</protein>
<evidence type="ECO:0000313" key="1">
    <source>
        <dbReference type="EMBL" id="SHG15032.1"/>
    </source>
</evidence>
<dbReference type="EMBL" id="FQWB01000002">
    <property type="protein sequence ID" value="SHG15032.1"/>
    <property type="molecule type" value="Genomic_DNA"/>
</dbReference>
<accession>A0A1M5HGS3</accession>
<proteinExistence type="predicted"/>
<dbReference type="AlphaFoldDB" id="A0A1M5HGS3"/>
<evidence type="ECO:0000313" key="2">
    <source>
        <dbReference type="Proteomes" id="UP000184516"/>
    </source>
</evidence>
<keyword evidence="2" id="KW-1185">Reference proteome</keyword>
<name>A0A1M5HGS3_9FLAO</name>
<reference evidence="2" key="1">
    <citation type="submission" date="2016-11" db="EMBL/GenBank/DDBJ databases">
        <authorList>
            <person name="Varghese N."/>
            <person name="Submissions S."/>
        </authorList>
    </citation>
    <scope>NUCLEOTIDE SEQUENCE [LARGE SCALE GENOMIC DNA]</scope>
    <source>
        <strain evidence="2">DSM 19978</strain>
    </source>
</reference>
<dbReference type="Proteomes" id="UP000184516">
    <property type="component" value="Unassembled WGS sequence"/>
</dbReference>
<sequence length="195" mass="23278">MFVLGCYCLSDYLCAMNKVFRPSPNSFKNTFCVFQEVFPEEIEGIPVQYDSKSGSKYFYTEEGMYRLSNHWGRLANSKWRLEPMEPETASKTKLGFAAWNEFYPDNSEEELYYLEANFIKNTVNYQHKNNPNYDNKAILRTSFETTKKIKQIRNLFVLTSWSKYFEYDDLDELRQEIINQLIFTNKTLDEIKREL</sequence>
<dbReference type="STRING" id="468056.SAMN05443549_102225"/>
<gene>
    <name evidence="1" type="ORF">SAMN05443549_102225</name>
</gene>